<reference evidence="1 2" key="1">
    <citation type="journal article" date="2021" name="Hortic Res">
        <title>High-quality reference genome and annotation aids understanding of berry development for evergreen blueberry (Vaccinium darrowii).</title>
        <authorList>
            <person name="Yu J."/>
            <person name="Hulse-Kemp A.M."/>
            <person name="Babiker E."/>
            <person name="Staton M."/>
        </authorList>
    </citation>
    <scope>NUCLEOTIDE SEQUENCE [LARGE SCALE GENOMIC DNA]</scope>
    <source>
        <strain evidence="2">cv. NJ 8807/NJ 8810</strain>
        <tissue evidence="1">Young leaf</tissue>
    </source>
</reference>
<evidence type="ECO:0000313" key="1">
    <source>
        <dbReference type="EMBL" id="KAH7853004.1"/>
    </source>
</evidence>
<accession>A0ACB7YIP0</accession>
<proteinExistence type="predicted"/>
<dbReference type="Proteomes" id="UP000828048">
    <property type="component" value="Chromosome 8"/>
</dbReference>
<name>A0ACB7YIP0_9ERIC</name>
<comment type="caution">
    <text evidence="1">The sequence shown here is derived from an EMBL/GenBank/DDBJ whole genome shotgun (WGS) entry which is preliminary data.</text>
</comment>
<evidence type="ECO:0000313" key="2">
    <source>
        <dbReference type="Proteomes" id="UP000828048"/>
    </source>
</evidence>
<gene>
    <name evidence="1" type="ORF">Vadar_031962</name>
</gene>
<organism evidence="1 2">
    <name type="scientific">Vaccinium darrowii</name>
    <dbReference type="NCBI Taxonomy" id="229202"/>
    <lineage>
        <taxon>Eukaryota</taxon>
        <taxon>Viridiplantae</taxon>
        <taxon>Streptophyta</taxon>
        <taxon>Embryophyta</taxon>
        <taxon>Tracheophyta</taxon>
        <taxon>Spermatophyta</taxon>
        <taxon>Magnoliopsida</taxon>
        <taxon>eudicotyledons</taxon>
        <taxon>Gunneridae</taxon>
        <taxon>Pentapetalae</taxon>
        <taxon>asterids</taxon>
        <taxon>Ericales</taxon>
        <taxon>Ericaceae</taxon>
        <taxon>Vaccinioideae</taxon>
        <taxon>Vaccinieae</taxon>
        <taxon>Vaccinium</taxon>
    </lineage>
</organism>
<protein>
    <submittedName>
        <fullName evidence="1">Uncharacterized protein</fullName>
    </submittedName>
</protein>
<keyword evidence="2" id="KW-1185">Reference proteome</keyword>
<sequence>MCESKTQPCGCPPRVRHPPNGGADTTRPIQMRIQPPLPRMQKCRDELMKRWRANVGRLGIWSLVLAVAGPVSLHLLDMFLFRSAKRTLIHEEATSYGPWFMDAVYIHMSVMTSLCCCLGLAKMDRKPDAARLLGFWLGYIVLNVTWDGIVFEFEAFKVGLLASVMKTWFAAAIAWMLIDLNETASTYVGYIASWNFLVVMMSLKIWKESGYK</sequence>
<dbReference type="EMBL" id="CM037158">
    <property type="protein sequence ID" value="KAH7853004.1"/>
    <property type="molecule type" value="Genomic_DNA"/>
</dbReference>